<sequence>MDYYQVEYTKYELAKLSFLECLDYLRLYEKGVDFFADSPLAFERALSKAFTITYARPFTHNDPVGGMGVGSISTGWIKKLPSKQRELHEELVGDGRNAMVAHLDIGKLLPLIFVKPGNRNDHIIDWRICSLNENSIDDLRALATAAHKYCFEHQGKIEPKIKDSIISYRQ</sequence>
<proteinExistence type="predicted"/>
<organism evidence="1 2">
    <name type="scientific">Marinobacter azerbaijanicus</name>
    <dbReference type="NCBI Taxonomy" id="3050455"/>
    <lineage>
        <taxon>Bacteria</taxon>
        <taxon>Pseudomonadati</taxon>
        <taxon>Pseudomonadota</taxon>
        <taxon>Gammaproteobacteria</taxon>
        <taxon>Pseudomonadales</taxon>
        <taxon>Marinobacteraceae</taxon>
        <taxon>Marinobacter</taxon>
    </lineage>
</organism>
<evidence type="ECO:0000313" key="2">
    <source>
        <dbReference type="Proteomes" id="UP001227964"/>
    </source>
</evidence>
<comment type="caution">
    <text evidence="1">The sequence shown here is derived from an EMBL/GenBank/DDBJ whole genome shotgun (WGS) entry which is preliminary data.</text>
</comment>
<evidence type="ECO:0000313" key="1">
    <source>
        <dbReference type="EMBL" id="MDL0430214.1"/>
    </source>
</evidence>
<dbReference type="Proteomes" id="UP001227964">
    <property type="component" value="Unassembled WGS sequence"/>
</dbReference>
<gene>
    <name evidence="1" type="ORF">QPM17_03705</name>
</gene>
<protein>
    <submittedName>
        <fullName evidence="1">Uncharacterized protein</fullName>
    </submittedName>
</protein>
<dbReference type="RefSeq" id="WP_285388888.1">
    <property type="nucleotide sequence ID" value="NZ_JASSVS010000002.1"/>
</dbReference>
<dbReference type="EMBL" id="JASSVS010000002">
    <property type="protein sequence ID" value="MDL0430214.1"/>
    <property type="molecule type" value="Genomic_DNA"/>
</dbReference>
<name>A0ABT7IAN7_9GAMM</name>
<keyword evidence="2" id="KW-1185">Reference proteome</keyword>
<reference evidence="1 2" key="1">
    <citation type="submission" date="2023-06" db="EMBL/GenBank/DDBJ databases">
        <title>Marinobacter azerbaijanicus a moderately halophilic, isolated from Urmia Lake in Azerbaijan region of Iran.</title>
        <authorList>
            <person name="Sanchez-Porro C."/>
            <person name="Aghdam E.M."/>
            <person name="Saheb S.M."/>
            <person name="Tarhriz V."/>
            <person name="Kazemi E."/>
            <person name="Ammozegar M.A."/>
            <person name="Ventosa A."/>
            <person name="Hejazi M.S."/>
        </authorList>
    </citation>
    <scope>NUCLEOTIDE SEQUENCE [LARGE SCALE GENOMIC DNA]</scope>
    <source>
        <strain evidence="1 2">TBZ242</strain>
    </source>
</reference>
<accession>A0ABT7IAN7</accession>